<evidence type="ECO:0000256" key="1">
    <source>
        <dbReference type="SAM" id="Phobius"/>
    </source>
</evidence>
<keyword evidence="1" id="KW-0472">Membrane</keyword>
<proteinExistence type="predicted"/>
<reference evidence="2 3" key="1">
    <citation type="journal article" date="2018" name="Nat. Ecol. Evol.">
        <title>Pezizomycetes genomes reveal the molecular basis of ectomycorrhizal truffle lifestyle.</title>
        <authorList>
            <person name="Murat C."/>
            <person name="Payen T."/>
            <person name="Noel B."/>
            <person name="Kuo A."/>
            <person name="Morin E."/>
            <person name="Chen J."/>
            <person name="Kohler A."/>
            <person name="Krizsan K."/>
            <person name="Balestrini R."/>
            <person name="Da Silva C."/>
            <person name="Montanini B."/>
            <person name="Hainaut M."/>
            <person name="Levati E."/>
            <person name="Barry K.W."/>
            <person name="Belfiori B."/>
            <person name="Cichocki N."/>
            <person name="Clum A."/>
            <person name="Dockter R.B."/>
            <person name="Fauchery L."/>
            <person name="Guy J."/>
            <person name="Iotti M."/>
            <person name="Le Tacon F."/>
            <person name="Lindquist E.A."/>
            <person name="Lipzen A."/>
            <person name="Malagnac F."/>
            <person name="Mello A."/>
            <person name="Molinier V."/>
            <person name="Miyauchi S."/>
            <person name="Poulain J."/>
            <person name="Riccioni C."/>
            <person name="Rubini A."/>
            <person name="Sitrit Y."/>
            <person name="Splivallo R."/>
            <person name="Traeger S."/>
            <person name="Wang M."/>
            <person name="Zifcakova L."/>
            <person name="Wipf D."/>
            <person name="Zambonelli A."/>
            <person name="Paolocci F."/>
            <person name="Nowrousian M."/>
            <person name="Ottonello S."/>
            <person name="Baldrian P."/>
            <person name="Spatafora J.W."/>
            <person name="Henrissat B."/>
            <person name="Nagy L.G."/>
            <person name="Aury J.M."/>
            <person name="Wincker P."/>
            <person name="Grigoriev I.V."/>
            <person name="Bonfante P."/>
            <person name="Martin F.M."/>
        </authorList>
    </citation>
    <scope>NUCLEOTIDE SEQUENCE [LARGE SCALE GENOMIC DNA]</scope>
    <source>
        <strain evidence="2 3">ATCC MYA-4762</strain>
    </source>
</reference>
<dbReference type="Proteomes" id="UP000267821">
    <property type="component" value="Unassembled WGS sequence"/>
</dbReference>
<feature type="transmembrane region" description="Helical" evidence="1">
    <location>
        <begin position="25"/>
        <end position="44"/>
    </location>
</feature>
<name>A0A3N4M459_9PEZI</name>
<dbReference type="InParanoid" id="A0A3N4M459"/>
<protein>
    <submittedName>
        <fullName evidence="2">Uncharacterized protein</fullName>
    </submittedName>
</protein>
<dbReference type="AlphaFoldDB" id="A0A3N4M459"/>
<keyword evidence="3" id="KW-1185">Reference proteome</keyword>
<evidence type="ECO:0000313" key="3">
    <source>
        <dbReference type="Proteomes" id="UP000267821"/>
    </source>
</evidence>
<accession>A0A3N4M459</accession>
<keyword evidence="1" id="KW-1133">Transmembrane helix</keyword>
<evidence type="ECO:0000313" key="2">
    <source>
        <dbReference type="EMBL" id="RPB29933.1"/>
    </source>
</evidence>
<dbReference type="EMBL" id="ML121527">
    <property type="protein sequence ID" value="RPB29933.1"/>
    <property type="molecule type" value="Genomic_DNA"/>
</dbReference>
<sequence>MAHTAIAGIASNLASRSEDPRLGGFPSLVWVVYAVCVPAYRSVLLGKIPLGHKKLAGSKEHLC</sequence>
<keyword evidence="1" id="KW-0812">Transmembrane</keyword>
<gene>
    <name evidence="2" type="ORF">L211DRAFT_832632</name>
</gene>
<organism evidence="2 3">
    <name type="scientific">Terfezia boudieri ATCC MYA-4762</name>
    <dbReference type="NCBI Taxonomy" id="1051890"/>
    <lineage>
        <taxon>Eukaryota</taxon>
        <taxon>Fungi</taxon>
        <taxon>Dikarya</taxon>
        <taxon>Ascomycota</taxon>
        <taxon>Pezizomycotina</taxon>
        <taxon>Pezizomycetes</taxon>
        <taxon>Pezizales</taxon>
        <taxon>Pezizaceae</taxon>
        <taxon>Terfezia</taxon>
    </lineage>
</organism>